<keyword evidence="11" id="KW-1185">Reference proteome</keyword>
<dbReference type="RefSeq" id="WP_377017802.1">
    <property type="nucleotide sequence ID" value="NZ_CP033897.1"/>
</dbReference>
<evidence type="ECO:0000256" key="9">
    <source>
        <dbReference type="SAM" id="Phobius"/>
    </source>
</evidence>
<evidence type="ECO:0000256" key="8">
    <source>
        <dbReference type="SAM" id="MobiDB-lite"/>
    </source>
</evidence>
<keyword evidence="4" id="KW-1003">Cell membrane</keyword>
<evidence type="ECO:0000256" key="7">
    <source>
        <dbReference type="ARBA" id="ARBA00023136"/>
    </source>
</evidence>
<evidence type="ECO:0000256" key="6">
    <source>
        <dbReference type="ARBA" id="ARBA00022989"/>
    </source>
</evidence>
<sequence>MQNNSEHGEYEAPQDIDQHRQTVDRSEVIGDGVRVFALWCVRILIIAVTFYAGWHVLKPLWGGVLPIILAIIVCTVLWPPTHWMRQRGLPAGLAAAVSLLTSFGVIGGLIYLMAPSIASQSQTLYFQAFEGIQQVQLWLQGPPFNLDPQELANQVNKIAQWFEEQSGAIASEIFSGINMATSVIATLAIVFVLTFFFLKDGDRFLPWVRSVAGRRAGWHLTELLSRAWNTLGGFIRAQALVSLIDAVFIGGGLVILGVPMALALAVLTFLGGFVPIIGAFVSGFVAVLVALVTLGVNKAIITLLIVLAVQQLEGNVLSPLLQSKAMNLHPVIVLISVTVGGGLFGIVGAFLAVPFAATIAVILRYLQDMIALRSGEKTIDDIEFATSHGTKGARMSEIDGERRRAEKAARYASEEASTRKNTAGAKGVLSQVFSKRRTDRDVFADAMEAEQEVQRDHEGSGNDTNSSGS</sequence>
<dbReference type="Pfam" id="PF01594">
    <property type="entry name" value="AI-2E_transport"/>
    <property type="match status" value="1"/>
</dbReference>
<evidence type="ECO:0000256" key="4">
    <source>
        <dbReference type="ARBA" id="ARBA00022475"/>
    </source>
</evidence>
<evidence type="ECO:0000256" key="3">
    <source>
        <dbReference type="ARBA" id="ARBA00022448"/>
    </source>
</evidence>
<feature type="transmembrane region" description="Helical" evidence="9">
    <location>
        <begin position="330"/>
        <end position="363"/>
    </location>
</feature>
<keyword evidence="5 9" id="KW-0812">Transmembrane</keyword>
<dbReference type="GO" id="GO:0055085">
    <property type="term" value="P:transmembrane transport"/>
    <property type="evidence" value="ECO:0007669"/>
    <property type="project" value="TreeGrafter"/>
</dbReference>
<feature type="transmembrane region" description="Helical" evidence="9">
    <location>
        <begin position="234"/>
        <end position="256"/>
    </location>
</feature>
<evidence type="ECO:0000256" key="5">
    <source>
        <dbReference type="ARBA" id="ARBA00022692"/>
    </source>
</evidence>
<dbReference type="PANTHER" id="PTHR21716:SF53">
    <property type="entry name" value="PERMEASE PERM-RELATED"/>
    <property type="match status" value="1"/>
</dbReference>
<feature type="transmembrane region" description="Helical" evidence="9">
    <location>
        <begin position="91"/>
        <end position="114"/>
    </location>
</feature>
<gene>
    <name evidence="10" type="ORF">CGERO_04040</name>
</gene>
<dbReference type="GO" id="GO:0005886">
    <property type="term" value="C:plasma membrane"/>
    <property type="evidence" value="ECO:0007669"/>
    <property type="project" value="UniProtKB-SubCell"/>
</dbReference>
<organism evidence="10 11">
    <name type="scientific">Corynebacterium gerontici</name>
    <dbReference type="NCBI Taxonomy" id="2079234"/>
    <lineage>
        <taxon>Bacteria</taxon>
        <taxon>Bacillati</taxon>
        <taxon>Actinomycetota</taxon>
        <taxon>Actinomycetes</taxon>
        <taxon>Mycobacteriales</taxon>
        <taxon>Corynebacteriaceae</taxon>
        <taxon>Corynebacterium</taxon>
    </lineage>
</organism>
<keyword evidence="3" id="KW-0813">Transport</keyword>
<comment type="subcellular location">
    <subcellularLocation>
        <location evidence="1">Cell membrane</location>
        <topology evidence="1">Multi-pass membrane protein</topology>
    </subcellularLocation>
</comment>
<evidence type="ECO:0000256" key="2">
    <source>
        <dbReference type="ARBA" id="ARBA00009773"/>
    </source>
</evidence>
<feature type="transmembrane region" description="Helical" evidence="9">
    <location>
        <begin position="288"/>
        <end position="310"/>
    </location>
</feature>
<protein>
    <submittedName>
        <fullName evidence="10">Pheromone autoinducer 2 transporter</fullName>
    </submittedName>
</protein>
<dbReference type="InterPro" id="IPR002549">
    <property type="entry name" value="AI-2E-like"/>
</dbReference>
<dbReference type="AlphaFoldDB" id="A0A3G6IZB6"/>
<evidence type="ECO:0000313" key="10">
    <source>
        <dbReference type="EMBL" id="AZA11125.1"/>
    </source>
</evidence>
<keyword evidence="7 9" id="KW-0472">Membrane</keyword>
<reference evidence="10 11" key="1">
    <citation type="submission" date="2018-11" db="EMBL/GenBank/DDBJ databases">
        <authorList>
            <person name="Kleinhagauer T."/>
            <person name="Glaeser S.P."/>
            <person name="Spergser J."/>
            <person name="Ruckert C."/>
            <person name="Kaempfer P."/>
            <person name="Busse H.-J."/>
        </authorList>
    </citation>
    <scope>NUCLEOTIDE SEQUENCE [LARGE SCALE GENOMIC DNA]</scope>
    <source>
        <strain evidence="10 11">W8</strain>
    </source>
</reference>
<feature type="transmembrane region" description="Helical" evidence="9">
    <location>
        <begin position="60"/>
        <end position="79"/>
    </location>
</feature>
<evidence type="ECO:0000313" key="11">
    <source>
        <dbReference type="Proteomes" id="UP000271587"/>
    </source>
</evidence>
<feature type="transmembrane region" description="Helical" evidence="9">
    <location>
        <begin position="35"/>
        <end position="54"/>
    </location>
</feature>
<feature type="region of interest" description="Disordered" evidence="8">
    <location>
        <begin position="443"/>
        <end position="469"/>
    </location>
</feature>
<evidence type="ECO:0000256" key="1">
    <source>
        <dbReference type="ARBA" id="ARBA00004651"/>
    </source>
</evidence>
<dbReference type="Proteomes" id="UP000271587">
    <property type="component" value="Chromosome"/>
</dbReference>
<feature type="transmembrane region" description="Helical" evidence="9">
    <location>
        <begin position="262"/>
        <end position="281"/>
    </location>
</feature>
<proteinExistence type="inferred from homology"/>
<dbReference type="KEGG" id="cgk:CGERO_04040"/>
<keyword evidence="6 9" id="KW-1133">Transmembrane helix</keyword>
<feature type="transmembrane region" description="Helical" evidence="9">
    <location>
        <begin position="173"/>
        <end position="198"/>
    </location>
</feature>
<dbReference type="PANTHER" id="PTHR21716">
    <property type="entry name" value="TRANSMEMBRANE PROTEIN"/>
    <property type="match status" value="1"/>
</dbReference>
<comment type="similarity">
    <text evidence="2">Belongs to the autoinducer-2 exporter (AI-2E) (TC 2.A.86) family.</text>
</comment>
<accession>A0A3G6IZB6</accession>
<dbReference type="EMBL" id="CP033897">
    <property type="protein sequence ID" value="AZA11125.1"/>
    <property type="molecule type" value="Genomic_DNA"/>
</dbReference>
<name>A0A3G6IZB6_9CORY</name>